<dbReference type="EMBL" id="FNSA01000003">
    <property type="protein sequence ID" value="SEC77738.1"/>
    <property type="molecule type" value="Genomic_DNA"/>
</dbReference>
<dbReference type="OrthoDB" id="9887113at2"/>
<accession>A0A1H4VAW4</accession>
<evidence type="ECO:0000313" key="1">
    <source>
        <dbReference type="EMBL" id="SEC77738.1"/>
    </source>
</evidence>
<dbReference type="STRING" id="57704.SAMN04489793_3180"/>
<reference evidence="2" key="1">
    <citation type="submission" date="2016-10" db="EMBL/GenBank/DDBJ databases">
        <authorList>
            <person name="Varghese N."/>
            <person name="Submissions S."/>
        </authorList>
    </citation>
    <scope>NUCLEOTIDE SEQUENCE [LARGE SCALE GENOMIC DNA]</scope>
    <source>
        <strain evidence="2">DSM 44234</strain>
    </source>
</reference>
<dbReference type="RefSeq" id="WP_068742823.1">
    <property type="nucleotide sequence ID" value="NZ_FNSA01000003.1"/>
</dbReference>
<keyword evidence="2" id="KW-1185">Reference proteome</keyword>
<organism evidence="1 2">
    <name type="scientific">Tsukamurella tyrosinosolvens</name>
    <dbReference type="NCBI Taxonomy" id="57704"/>
    <lineage>
        <taxon>Bacteria</taxon>
        <taxon>Bacillati</taxon>
        <taxon>Actinomycetota</taxon>
        <taxon>Actinomycetes</taxon>
        <taxon>Mycobacteriales</taxon>
        <taxon>Tsukamurellaceae</taxon>
        <taxon>Tsukamurella</taxon>
    </lineage>
</organism>
<name>A0A1H4VAW4_TSUTY</name>
<sequence length="109" mass="12021">MSNSSEVPYLTRELSDDPGRVNMTRVRADFHLSDQRALYLSEQDAWAFPLGNDTEALHLFGPLYQAAGTAEKFAIVGELENFTTGAKYVGYADPGDISAWIKATTLFEA</sequence>
<dbReference type="AlphaFoldDB" id="A0A1H4VAW4"/>
<evidence type="ECO:0000313" key="2">
    <source>
        <dbReference type="Proteomes" id="UP000182241"/>
    </source>
</evidence>
<protein>
    <submittedName>
        <fullName evidence="1">Uncharacterized protein</fullName>
    </submittedName>
</protein>
<dbReference type="Proteomes" id="UP000182241">
    <property type="component" value="Unassembled WGS sequence"/>
</dbReference>
<proteinExistence type="predicted"/>
<gene>
    <name evidence="1" type="ORF">SAMN04489793_3180</name>
</gene>